<proteinExistence type="predicted"/>
<feature type="compositionally biased region" description="Basic residues" evidence="1">
    <location>
        <begin position="89"/>
        <end position="109"/>
    </location>
</feature>
<feature type="transmembrane region" description="Helical" evidence="2">
    <location>
        <begin position="43"/>
        <end position="66"/>
    </location>
</feature>
<keyword evidence="2" id="KW-0472">Membrane</keyword>
<evidence type="ECO:0000313" key="3">
    <source>
        <dbReference type="EMBL" id="OAA75667.1"/>
    </source>
</evidence>
<comment type="caution">
    <text evidence="3">The sequence shown here is derived from an EMBL/GenBank/DDBJ whole genome shotgun (WGS) entry which is preliminary data.</text>
</comment>
<sequence>MAPYLPPSRTVPLHARQAASAATATVTVTVTSTPDSHGGAANLTGGAIAGIVIGSVVGVLLLIWVVRSCFNLGGPSPKPEIDPWYGRHEPKHHHRHHHHRRPRSSRRSRSSSLTIPPPPVVVRQETRSRGRRPSGSRNVYI</sequence>
<accession>A0A168FVE6</accession>
<dbReference type="AlphaFoldDB" id="A0A168FVE6"/>
<dbReference type="EMBL" id="AZHF01000005">
    <property type="protein sequence ID" value="OAA75667.1"/>
    <property type="molecule type" value="Genomic_DNA"/>
</dbReference>
<organism evidence="3 4">
    <name type="scientific">Akanthomyces lecanii RCEF 1005</name>
    <dbReference type="NCBI Taxonomy" id="1081108"/>
    <lineage>
        <taxon>Eukaryota</taxon>
        <taxon>Fungi</taxon>
        <taxon>Dikarya</taxon>
        <taxon>Ascomycota</taxon>
        <taxon>Pezizomycotina</taxon>
        <taxon>Sordariomycetes</taxon>
        <taxon>Hypocreomycetidae</taxon>
        <taxon>Hypocreales</taxon>
        <taxon>Cordycipitaceae</taxon>
        <taxon>Akanthomyces</taxon>
        <taxon>Cordyceps confragosa</taxon>
    </lineage>
</organism>
<keyword evidence="2" id="KW-1133">Transmembrane helix</keyword>
<keyword evidence="4" id="KW-1185">Reference proteome</keyword>
<gene>
    <name evidence="3" type="ORF">LEL_07655</name>
</gene>
<name>A0A168FVE6_CORDF</name>
<protein>
    <submittedName>
        <fullName evidence="3">Uncharacterized protein</fullName>
    </submittedName>
</protein>
<feature type="region of interest" description="Disordered" evidence="1">
    <location>
        <begin position="73"/>
        <end position="141"/>
    </location>
</feature>
<evidence type="ECO:0000256" key="1">
    <source>
        <dbReference type="SAM" id="MobiDB-lite"/>
    </source>
</evidence>
<dbReference type="Proteomes" id="UP000076881">
    <property type="component" value="Unassembled WGS sequence"/>
</dbReference>
<feature type="compositionally biased region" description="Basic and acidic residues" evidence="1">
    <location>
        <begin position="79"/>
        <end position="88"/>
    </location>
</feature>
<keyword evidence="2" id="KW-0812">Transmembrane</keyword>
<reference evidence="3 4" key="1">
    <citation type="journal article" date="2016" name="Genome Biol. Evol.">
        <title>Divergent and convergent evolution of fungal pathogenicity.</title>
        <authorList>
            <person name="Shang Y."/>
            <person name="Xiao G."/>
            <person name="Zheng P."/>
            <person name="Cen K."/>
            <person name="Zhan S."/>
            <person name="Wang C."/>
        </authorList>
    </citation>
    <scope>NUCLEOTIDE SEQUENCE [LARGE SCALE GENOMIC DNA]</scope>
    <source>
        <strain evidence="3 4">RCEF 1005</strain>
    </source>
</reference>
<evidence type="ECO:0000256" key="2">
    <source>
        <dbReference type="SAM" id="Phobius"/>
    </source>
</evidence>
<evidence type="ECO:0000313" key="4">
    <source>
        <dbReference type="Proteomes" id="UP000076881"/>
    </source>
</evidence>